<keyword evidence="1" id="KW-0812">Transmembrane</keyword>
<dbReference type="EMBL" id="SKFH01000074">
    <property type="protein sequence ID" value="TCZ63828.1"/>
    <property type="molecule type" value="Genomic_DNA"/>
</dbReference>
<evidence type="ECO:0000313" key="2">
    <source>
        <dbReference type="EMBL" id="TCZ63828.1"/>
    </source>
</evidence>
<sequence>MQKRPIKFLKPFLLYLGAYWFCAYGCETLGLLYDWRLVELAKTNPNWRNELNAGQISPERLVYLPVARDFANLLGLLVASGTAIVATLKRRQPWVVPTLALVLFYALGWLGFTGWQQAKQIIYLPIRLGSGFLPYLLIGAIMVVAGVWLLISGLRRNSLGYVEQQAVVGPHCA</sequence>
<comment type="caution">
    <text evidence="3">The sequence shown here is derived from an EMBL/GenBank/DDBJ whole genome shotgun (WGS) entry which is preliminary data.</text>
</comment>
<feature type="transmembrane region" description="Helical" evidence="1">
    <location>
        <begin position="12"/>
        <end position="33"/>
    </location>
</feature>
<name>A0A4R4DPG8_9BACT</name>
<evidence type="ECO:0000256" key="1">
    <source>
        <dbReference type="SAM" id="Phobius"/>
    </source>
</evidence>
<organism evidence="3 4">
    <name type="scientific">Flaviaesturariibacter aridisoli</name>
    <dbReference type="NCBI Taxonomy" id="2545761"/>
    <lineage>
        <taxon>Bacteria</taxon>
        <taxon>Pseudomonadati</taxon>
        <taxon>Bacteroidota</taxon>
        <taxon>Chitinophagia</taxon>
        <taxon>Chitinophagales</taxon>
        <taxon>Chitinophagaceae</taxon>
        <taxon>Flaviaestuariibacter</taxon>
    </lineage>
</organism>
<accession>A0A4R4DPG8</accession>
<gene>
    <name evidence="2" type="ORF">E0486_18390</name>
    <name evidence="3" type="ORF">E0486_18395</name>
</gene>
<evidence type="ECO:0000313" key="4">
    <source>
        <dbReference type="Proteomes" id="UP000295164"/>
    </source>
</evidence>
<proteinExistence type="predicted"/>
<feature type="transmembrane region" description="Helical" evidence="1">
    <location>
        <begin position="95"/>
        <end position="112"/>
    </location>
</feature>
<evidence type="ECO:0000313" key="3">
    <source>
        <dbReference type="EMBL" id="TCZ63829.1"/>
    </source>
</evidence>
<keyword evidence="1" id="KW-1133">Transmembrane helix</keyword>
<feature type="transmembrane region" description="Helical" evidence="1">
    <location>
        <begin position="70"/>
        <end position="88"/>
    </location>
</feature>
<keyword evidence="1" id="KW-0472">Membrane</keyword>
<dbReference type="RefSeq" id="WP_131854503.1">
    <property type="nucleotide sequence ID" value="NZ_SKFH01000074.1"/>
</dbReference>
<dbReference type="EMBL" id="SKFH01000074">
    <property type="protein sequence ID" value="TCZ63829.1"/>
    <property type="molecule type" value="Genomic_DNA"/>
</dbReference>
<feature type="transmembrane region" description="Helical" evidence="1">
    <location>
        <begin position="132"/>
        <end position="151"/>
    </location>
</feature>
<protein>
    <submittedName>
        <fullName evidence="3">Uncharacterized protein</fullName>
    </submittedName>
</protein>
<dbReference type="Proteomes" id="UP000295164">
    <property type="component" value="Unassembled WGS sequence"/>
</dbReference>
<reference evidence="3 4" key="1">
    <citation type="submission" date="2019-03" db="EMBL/GenBank/DDBJ databases">
        <authorList>
            <person name="Kim M.K.M."/>
        </authorList>
    </citation>
    <scope>NUCLEOTIDE SEQUENCE [LARGE SCALE GENOMIC DNA]</scope>
    <source>
        <strain evidence="3 4">17J68-15</strain>
    </source>
</reference>
<keyword evidence="4" id="KW-1185">Reference proteome</keyword>
<dbReference type="AlphaFoldDB" id="A0A4R4DPG8"/>